<evidence type="ECO:0000313" key="6">
    <source>
        <dbReference type="Proteomes" id="UP001217089"/>
    </source>
</evidence>
<keyword evidence="6" id="KW-1185">Reference proteome</keyword>
<reference evidence="5 6" key="1">
    <citation type="submission" date="2022-12" db="EMBL/GenBank/DDBJ databases">
        <title>Chromosome-level genome of Tegillarca granosa.</title>
        <authorList>
            <person name="Kim J."/>
        </authorList>
    </citation>
    <scope>NUCLEOTIDE SEQUENCE [LARGE SCALE GENOMIC DNA]</scope>
    <source>
        <strain evidence="5">Teg-2019</strain>
        <tissue evidence="5">Adductor muscle</tissue>
    </source>
</reference>
<name>A0ABQ9F920_TEGGR</name>
<feature type="transmembrane region" description="Helical" evidence="4">
    <location>
        <begin position="222"/>
        <end position="244"/>
    </location>
</feature>
<proteinExistence type="predicted"/>
<evidence type="ECO:0000256" key="4">
    <source>
        <dbReference type="SAM" id="Phobius"/>
    </source>
</evidence>
<feature type="transmembrane region" description="Helical" evidence="4">
    <location>
        <begin position="59"/>
        <end position="77"/>
    </location>
</feature>
<evidence type="ECO:0000256" key="1">
    <source>
        <dbReference type="ARBA" id="ARBA00022692"/>
    </source>
</evidence>
<dbReference type="PANTHER" id="PTHR23121:SF9">
    <property type="entry name" value="SODIUM-DEPENDENT GLUCOSE TRANSPORTER 1"/>
    <property type="match status" value="1"/>
</dbReference>
<dbReference type="SUPFAM" id="SSF103473">
    <property type="entry name" value="MFS general substrate transporter"/>
    <property type="match status" value="1"/>
</dbReference>
<accession>A0ABQ9F920</accession>
<evidence type="ECO:0000256" key="2">
    <source>
        <dbReference type="ARBA" id="ARBA00022989"/>
    </source>
</evidence>
<dbReference type="Gene3D" id="1.20.1250.20">
    <property type="entry name" value="MFS general substrate transporter like domains"/>
    <property type="match status" value="1"/>
</dbReference>
<dbReference type="InterPro" id="IPR011701">
    <property type="entry name" value="MFS"/>
</dbReference>
<keyword evidence="2 4" id="KW-1133">Transmembrane helix</keyword>
<sequence length="247" mass="28046">MLPITIYKYYKQVRLTFTHVIPMRKRLNRIGWKQAQIGPSLLDLQHITQTRLDEISTTLTLDGIGYLIGSLFSGFLFRKFNSAILFIITAVVSALLTIAVPLCSIFELMLALFALKGIFDAFVESLSNAELFRIWKTDENVFVSTLHFCYTIGAALSPLVTAPFLLPSSKDELTSPKKITCNKSTIVEDASNYNRSSEKCLSMKQESNRTVIHSFDNESKLYIPYSITTTMYLLVAVLFFYSFIKTR</sequence>
<dbReference type="Proteomes" id="UP001217089">
    <property type="component" value="Unassembled WGS sequence"/>
</dbReference>
<dbReference type="InterPro" id="IPR036259">
    <property type="entry name" value="MFS_trans_sf"/>
</dbReference>
<evidence type="ECO:0000256" key="3">
    <source>
        <dbReference type="ARBA" id="ARBA00023136"/>
    </source>
</evidence>
<comment type="caution">
    <text evidence="5">The sequence shown here is derived from an EMBL/GenBank/DDBJ whole genome shotgun (WGS) entry which is preliminary data.</text>
</comment>
<dbReference type="EMBL" id="JARBDR010000342">
    <property type="protein sequence ID" value="KAJ8313829.1"/>
    <property type="molecule type" value="Genomic_DNA"/>
</dbReference>
<gene>
    <name evidence="5" type="ORF">KUTeg_008390</name>
</gene>
<protein>
    <submittedName>
        <fullName evidence="5">Uncharacterized protein</fullName>
    </submittedName>
</protein>
<feature type="transmembrane region" description="Helical" evidence="4">
    <location>
        <begin position="83"/>
        <end position="115"/>
    </location>
</feature>
<evidence type="ECO:0000313" key="5">
    <source>
        <dbReference type="EMBL" id="KAJ8313829.1"/>
    </source>
</evidence>
<dbReference type="Pfam" id="PF07690">
    <property type="entry name" value="MFS_1"/>
    <property type="match status" value="1"/>
</dbReference>
<keyword evidence="3 4" id="KW-0472">Membrane</keyword>
<organism evidence="5 6">
    <name type="scientific">Tegillarca granosa</name>
    <name type="common">Malaysian cockle</name>
    <name type="synonym">Anadara granosa</name>
    <dbReference type="NCBI Taxonomy" id="220873"/>
    <lineage>
        <taxon>Eukaryota</taxon>
        <taxon>Metazoa</taxon>
        <taxon>Spiralia</taxon>
        <taxon>Lophotrochozoa</taxon>
        <taxon>Mollusca</taxon>
        <taxon>Bivalvia</taxon>
        <taxon>Autobranchia</taxon>
        <taxon>Pteriomorphia</taxon>
        <taxon>Arcoida</taxon>
        <taxon>Arcoidea</taxon>
        <taxon>Arcidae</taxon>
        <taxon>Tegillarca</taxon>
    </lineage>
</organism>
<dbReference type="PANTHER" id="PTHR23121">
    <property type="entry name" value="SODIUM-DEPENDENT GLUCOSE TRANSPORTER 1"/>
    <property type="match status" value="1"/>
</dbReference>
<keyword evidence="1 4" id="KW-0812">Transmembrane</keyword>